<dbReference type="InParanoid" id="A0A448YNG9"/>
<dbReference type="PANTHER" id="PTHR14269">
    <property type="entry name" value="CDP-DIACYLGLYCEROL--GLYCEROL-3-PHOSPHATE 3-PHOSPHATIDYLTRANSFERASE-RELATED"/>
    <property type="match status" value="1"/>
</dbReference>
<accession>A0A448YNG9</accession>
<keyword evidence="2" id="KW-1185">Reference proteome</keyword>
<dbReference type="Pfam" id="PF13242">
    <property type="entry name" value="Hydrolase_like"/>
    <property type="match status" value="1"/>
</dbReference>
<dbReference type="PANTHER" id="PTHR14269:SF57">
    <property type="entry name" value="SUPERFAMILY HYDROLASE, PUTATIVE (AFU_ORTHOLOGUE AFUA_2G02580)-RELATED"/>
    <property type="match status" value="1"/>
</dbReference>
<proteinExistence type="predicted"/>
<dbReference type="SUPFAM" id="SSF56784">
    <property type="entry name" value="HAD-like"/>
    <property type="match status" value="1"/>
</dbReference>
<dbReference type="NCBIfam" id="TIGR01456">
    <property type="entry name" value="CECR5"/>
    <property type="match status" value="1"/>
</dbReference>
<dbReference type="Proteomes" id="UP000290900">
    <property type="component" value="Unassembled WGS sequence"/>
</dbReference>
<sequence length="288" mass="32387">MSHTPLRTLITKHHRVLVVGGPGDKSRAAAKHYGFKEVLRPVDIIRSNPYICPHHRYTKQEIEQWGLPPEVSKVSVDGPERNEPIDSIMVFNDPRELFSDIQIIMDLLNSEYGLLGTKRLTKRSQPSIPIIFSNNDFYWANQFRLPRLGQGAVKIAINSLYEATNDGMPLQSLTLGKPYKVSYDYAHHILIDWREKLLTGNMESEACLPELNDPPLSSPFKNVYMVGDNPESDILGGNLYGWKTILVRTGVYKDGDFVVDPSLARPNFGIVDDVKDGVMKALKANGLV</sequence>
<gene>
    <name evidence="1" type="ORF">BRENAR_LOCUS3167</name>
</gene>
<dbReference type="GO" id="GO:0046474">
    <property type="term" value="P:glycerophospholipid biosynthetic process"/>
    <property type="evidence" value="ECO:0007669"/>
    <property type="project" value="TreeGrafter"/>
</dbReference>
<dbReference type="EMBL" id="CAACVR010000023">
    <property type="protein sequence ID" value="VEU22436.1"/>
    <property type="molecule type" value="Genomic_DNA"/>
</dbReference>
<dbReference type="FunCoup" id="A0A448YNG9">
    <property type="interactions" value="281"/>
</dbReference>
<evidence type="ECO:0000313" key="2">
    <source>
        <dbReference type="Proteomes" id="UP000290900"/>
    </source>
</evidence>
<protein>
    <submittedName>
        <fullName evidence="1">DEKNAAC103514</fullName>
    </submittedName>
</protein>
<dbReference type="GO" id="GO:0005739">
    <property type="term" value="C:mitochondrion"/>
    <property type="evidence" value="ECO:0007669"/>
    <property type="project" value="TreeGrafter"/>
</dbReference>
<dbReference type="InterPro" id="IPR006353">
    <property type="entry name" value="HAD-SF_hydro_IIA_CECR5"/>
</dbReference>
<dbReference type="STRING" id="13370.A0A448YNG9"/>
<dbReference type="InterPro" id="IPR036412">
    <property type="entry name" value="HAD-like_sf"/>
</dbReference>
<dbReference type="Gene3D" id="3.40.50.1000">
    <property type="entry name" value="HAD superfamily/HAD-like"/>
    <property type="match status" value="2"/>
</dbReference>
<organism evidence="1 2">
    <name type="scientific">Brettanomyces naardenensis</name>
    <name type="common">Yeast</name>
    <dbReference type="NCBI Taxonomy" id="13370"/>
    <lineage>
        <taxon>Eukaryota</taxon>
        <taxon>Fungi</taxon>
        <taxon>Dikarya</taxon>
        <taxon>Ascomycota</taxon>
        <taxon>Saccharomycotina</taxon>
        <taxon>Pichiomycetes</taxon>
        <taxon>Pichiales</taxon>
        <taxon>Pichiaceae</taxon>
        <taxon>Brettanomyces</taxon>
    </lineage>
</organism>
<evidence type="ECO:0000313" key="1">
    <source>
        <dbReference type="EMBL" id="VEU22436.1"/>
    </source>
</evidence>
<reference evidence="1 2" key="1">
    <citation type="submission" date="2018-12" db="EMBL/GenBank/DDBJ databases">
        <authorList>
            <person name="Tiukova I."/>
            <person name="Dainat J."/>
        </authorList>
    </citation>
    <scope>NUCLEOTIDE SEQUENCE [LARGE SCALE GENOMIC DNA]</scope>
</reference>
<name>A0A448YNG9_BRENA</name>
<dbReference type="OrthoDB" id="10251048at2759"/>
<dbReference type="InterPro" id="IPR023214">
    <property type="entry name" value="HAD_sf"/>
</dbReference>
<dbReference type="AlphaFoldDB" id="A0A448YNG9"/>
<dbReference type="InterPro" id="IPR050324">
    <property type="entry name" value="CDP-alcohol_PTase-I"/>
</dbReference>